<dbReference type="Proteomes" id="UP000676409">
    <property type="component" value="Chromosome"/>
</dbReference>
<dbReference type="PROSITE" id="PS50213">
    <property type="entry name" value="FAS1"/>
    <property type="match status" value="1"/>
</dbReference>
<dbReference type="SMART" id="SM00554">
    <property type="entry name" value="FAS1"/>
    <property type="match status" value="1"/>
</dbReference>
<dbReference type="AlphaFoldDB" id="A0A975IUS1"/>
<gene>
    <name evidence="3" type="ORF">KCG34_24130</name>
</gene>
<dbReference type="PANTHER" id="PTHR10900:SF77">
    <property type="entry name" value="FI19380P1"/>
    <property type="match status" value="1"/>
</dbReference>
<dbReference type="SUPFAM" id="SSF82153">
    <property type="entry name" value="FAS1 domain"/>
    <property type="match status" value="1"/>
</dbReference>
<name>A0A975IUS1_9CAUL</name>
<evidence type="ECO:0000259" key="2">
    <source>
        <dbReference type="PROSITE" id="PS50213"/>
    </source>
</evidence>
<proteinExistence type="predicted"/>
<dbReference type="EMBL" id="CP073078">
    <property type="protein sequence ID" value="QUD88083.1"/>
    <property type="molecule type" value="Genomic_DNA"/>
</dbReference>
<dbReference type="InterPro" id="IPR036378">
    <property type="entry name" value="FAS1_dom_sf"/>
</dbReference>
<keyword evidence="1" id="KW-0732">Signal</keyword>
<feature type="chain" id="PRO_5037241284" evidence="1">
    <location>
        <begin position="23"/>
        <end position="211"/>
    </location>
</feature>
<dbReference type="KEGG" id="caul:KCG34_24130"/>
<dbReference type="FunFam" id="2.30.180.10:FF:000032">
    <property type="entry name" value="Fasciclin domain-containing protein, putative"/>
    <property type="match status" value="1"/>
</dbReference>
<dbReference type="RefSeq" id="WP_211938134.1">
    <property type="nucleotide sequence ID" value="NZ_CP073078.1"/>
</dbReference>
<dbReference type="Pfam" id="PF02469">
    <property type="entry name" value="Fasciclin"/>
    <property type="match status" value="1"/>
</dbReference>
<evidence type="ECO:0000313" key="3">
    <source>
        <dbReference type="EMBL" id="QUD88083.1"/>
    </source>
</evidence>
<dbReference type="InterPro" id="IPR000782">
    <property type="entry name" value="FAS1_domain"/>
</dbReference>
<dbReference type="Gene3D" id="2.30.180.10">
    <property type="entry name" value="FAS1 domain"/>
    <property type="match status" value="1"/>
</dbReference>
<evidence type="ECO:0000256" key="1">
    <source>
        <dbReference type="SAM" id="SignalP"/>
    </source>
</evidence>
<sequence length="211" mass="20714">MLIKSLMTTAAAMALLAGPVAAQTPAAPAPAAPPAAAPAAPAAPAPIPAASLQPAGDIVATLKASPDFSILSKAIEGSGLSAVLTRPGPFTLIAPNDAAFKALPAAQLADLQNPDKAAQLQQLLIYHLINAAVPPSKIEGSKGPIPTVARKDVQVDGSGAPAKFNDANILGQVAVSNGVIYVVDKVLDPNAPAPVAEAAPAPAAPAAAPPK</sequence>
<feature type="domain" description="FAS1" evidence="2">
    <location>
        <begin position="55"/>
        <end position="187"/>
    </location>
</feature>
<dbReference type="PANTHER" id="PTHR10900">
    <property type="entry name" value="PERIOSTIN-RELATED"/>
    <property type="match status" value="1"/>
</dbReference>
<feature type="signal peptide" evidence="1">
    <location>
        <begin position="1"/>
        <end position="22"/>
    </location>
</feature>
<dbReference type="InterPro" id="IPR050904">
    <property type="entry name" value="Adhesion/Biosynth-related"/>
</dbReference>
<dbReference type="GO" id="GO:0005615">
    <property type="term" value="C:extracellular space"/>
    <property type="evidence" value="ECO:0007669"/>
    <property type="project" value="TreeGrafter"/>
</dbReference>
<organism evidence="3 4">
    <name type="scientific">Phenylobacterium montanum</name>
    <dbReference type="NCBI Taxonomy" id="2823693"/>
    <lineage>
        <taxon>Bacteria</taxon>
        <taxon>Pseudomonadati</taxon>
        <taxon>Pseudomonadota</taxon>
        <taxon>Alphaproteobacteria</taxon>
        <taxon>Caulobacterales</taxon>
        <taxon>Caulobacteraceae</taxon>
        <taxon>Phenylobacterium</taxon>
    </lineage>
</organism>
<accession>A0A975IUS1</accession>
<protein>
    <submittedName>
        <fullName evidence="3">Fasciclin domain-containing protein</fullName>
    </submittedName>
</protein>
<keyword evidence="4" id="KW-1185">Reference proteome</keyword>
<reference evidence="3" key="1">
    <citation type="submission" date="2021-04" db="EMBL/GenBank/DDBJ databases">
        <title>The complete genome sequence of Caulobacter sp. S6.</title>
        <authorList>
            <person name="Tang Y."/>
            <person name="Ouyang W."/>
            <person name="Liu Q."/>
            <person name="Huang B."/>
            <person name="Guo Z."/>
            <person name="Lei P."/>
        </authorList>
    </citation>
    <scope>NUCLEOTIDE SEQUENCE</scope>
    <source>
        <strain evidence="3">S6</strain>
    </source>
</reference>
<evidence type="ECO:0000313" key="4">
    <source>
        <dbReference type="Proteomes" id="UP000676409"/>
    </source>
</evidence>